<keyword evidence="1" id="KW-0175">Coiled coil</keyword>
<sequence>MEAPAGNSNVIDMASRGQGPAHPQVFAEVRGISLRKLGGMLAEVLDRSDDALFDFVQRTKSSNEQQDFFDAMRELRRRRGEVEQRYRDFLAESFAALERRRPLKVNLHAAEGADQGLSLVSADDLEEQLAAEQLAALADRRHAEALRQLELRMAQAVGLPLIDPQSLSLGPTTICGAFRAGLQGLELTIKARLVLYKLFERELIDSLGGLVHDCNQRLHQAGILPAVAPARSVPRRDDGIVRETVGDSRDSGSSAYSPQSTRSSSRQLGAGISSGGSEHPPETIDSIFASVRDLCQAVLEAQRMASGAAAGRGQSADAAPSAPRVTLGERHALSALQSLQNNIPESLLRAVDDPHVSLSSLLKQELLKQAERMQLSEPGAGLVEQDEQALFLVGLLFDVLLSQRSYERPVRQQFVRLTVPYARAAMLDQHLFALKTHPARQLLNSLAEACDGNRGESAAERDMLNRVGGVVDKLVADFNEDIAVFSELESDFRDFLDSHRKRVELAEKRAAEAQKGRERLDEARAMAQMELATLMGARSAPPVLEMFLGRYWTHHLAVVFLREGIEAERYRQARQAGEKLWLALLACEAGKDVPPTLRDELTPVLASSGVTGPGAAEVLDAVEWVLLAVRLGRHEAASSHPLPPAMQNLAPLDNSNEEPAPAPSAPGDVAVATAKAEQAEAAEAEGEDVEPPYAEEDVERIKALNLGAWVEFIGENEESIPAKLSWISPISSRLLFVTRRGMRHCAASPQELATLIKQGKLHLRIGDTAFEYAMSQVLGRLREAVPETKQAV</sequence>
<evidence type="ECO:0000256" key="2">
    <source>
        <dbReference type="SAM" id="MobiDB-lite"/>
    </source>
</evidence>
<dbReference type="Proteomes" id="UP001431449">
    <property type="component" value="Unassembled WGS sequence"/>
</dbReference>
<dbReference type="RefSeq" id="WP_248211135.1">
    <property type="nucleotide sequence ID" value="NZ_JALNMH010000015.1"/>
</dbReference>
<keyword evidence="4" id="KW-1185">Reference proteome</keyword>
<dbReference type="EMBL" id="JALNMH010000015">
    <property type="protein sequence ID" value="MCK7595292.1"/>
    <property type="molecule type" value="Genomic_DNA"/>
</dbReference>
<comment type="caution">
    <text evidence="3">The sequence shown here is derived from an EMBL/GenBank/DDBJ whole genome shotgun (WGS) entry which is preliminary data.</text>
</comment>
<evidence type="ECO:0000256" key="1">
    <source>
        <dbReference type="SAM" id="Coils"/>
    </source>
</evidence>
<feature type="region of interest" description="Disordered" evidence="2">
    <location>
        <begin position="637"/>
        <end position="694"/>
    </location>
</feature>
<accession>A0ABT0GLQ5</accession>
<dbReference type="Pfam" id="PF07793">
    <property type="entry name" value="DUF1631"/>
    <property type="match status" value="1"/>
</dbReference>
<feature type="coiled-coil region" evidence="1">
    <location>
        <begin position="496"/>
        <end position="523"/>
    </location>
</feature>
<name>A0ABT0GLQ5_9GAMM</name>
<proteinExistence type="predicted"/>
<feature type="compositionally biased region" description="Low complexity" evidence="2">
    <location>
        <begin position="665"/>
        <end position="679"/>
    </location>
</feature>
<evidence type="ECO:0000313" key="4">
    <source>
        <dbReference type="Proteomes" id="UP001431449"/>
    </source>
</evidence>
<feature type="compositionally biased region" description="Polar residues" evidence="2">
    <location>
        <begin position="251"/>
        <end position="267"/>
    </location>
</feature>
<evidence type="ECO:0000313" key="3">
    <source>
        <dbReference type="EMBL" id="MCK7595292.1"/>
    </source>
</evidence>
<feature type="compositionally biased region" description="Acidic residues" evidence="2">
    <location>
        <begin position="680"/>
        <end position="694"/>
    </location>
</feature>
<protein>
    <submittedName>
        <fullName evidence="3">DUF1631 domain-containing protein</fullName>
    </submittedName>
</protein>
<feature type="compositionally biased region" description="Basic and acidic residues" evidence="2">
    <location>
        <begin position="235"/>
        <end position="250"/>
    </location>
</feature>
<gene>
    <name evidence="3" type="ORF">M0G41_16655</name>
</gene>
<organism evidence="3 4">
    <name type="scientific">Pseudomarimonas salicorniae</name>
    <dbReference type="NCBI Taxonomy" id="2933270"/>
    <lineage>
        <taxon>Bacteria</taxon>
        <taxon>Pseudomonadati</taxon>
        <taxon>Pseudomonadota</taxon>
        <taxon>Gammaproteobacteria</taxon>
        <taxon>Lysobacterales</taxon>
        <taxon>Lysobacteraceae</taxon>
        <taxon>Pseudomarimonas</taxon>
    </lineage>
</organism>
<reference evidence="3" key="1">
    <citation type="submission" date="2022-04" db="EMBL/GenBank/DDBJ databases">
        <title>Lysobacter sp. CAU 1642 isolated from sea sand.</title>
        <authorList>
            <person name="Kim W."/>
        </authorList>
    </citation>
    <scope>NUCLEOTIDE SEQUENCE</scope>
    <source>
        <strain evidence="3">CAU 1642</strain>
    </source>
</reference>
<feature type="region of interest" description="Disordered" evidence="2">
    <location>
        <begin position="235"/>
        <end position="283"/>
    </location>
</feature>
<dbReference type="InterPro" id="IPR012434">
    <property type="entry name" value="DUF1631"/>
</dbReference>